<reference evidence="3 4" key="2">
    <citation type="submission" date="2008-10" db="EMBL/GenBank/DDBJ databases">
        <title>Draft genome sequence of Clostridium hiranonis (DSM 13275).</title>
        <authorList>
            <person name="Sudarsanam P."/>
            <person name="Ley R."/>
            <person name="Guruge J."/>
            <person name="Turnbaugh P.J."/>
            <person name="Mahowald M."/>
            <person name="Liep D."/>
            <person name="Gordon J."/>
        </authorList>
    </citation>
    <scope>NUCLEOTIDE SEQUENCE [LARGE SCALE GENOMIC DNA]</scope>
    <source>
        <strain evidence="3 4">DSM 13275</strain>
    </source>
</reference>
<comment type="caution">
    <text evidence="3">The sequence shown here is derived from an EMBL/GenBank/DDBJ whole genome shotgun (WGS) entry which is preliminary data.</text>
</comment>
<feature type="domain" description="N-acetyltransferase" evidence="2">
    <location>
        <begin position="5"/>
        <end position="94"/>
    </location>
</feature>
<dbReference type="EMBL" id="ABWP01000058">
    <property type="protein sequence ID" value="EEA84981.1"/>
    <property type="molecule type" value="Genomic_DNA"/>
</dbReference>
<dbReference type="PROSITE" id="PS51729">
    <property type="entry name" value="GNAT_YJDJ"/>
    <property type="match status" value="1"/>
</dbReference>
<dbReference type="InterPro" id="IPR000182">
    <property type="entry name" value="GNAT_dom"/>
</dbReference>
<protein>
    <recommendedName>
        <fullName evidence="5">N-acetyltransferase</fullName>
    </recommendedName>
</protein>
<dbReference type="HOGENOM" id="CLU_132888_2_1_9"/>
<dbReference type="Pfam" id="PF14542">
    <property type="entry name" value="Acetyltransf_CG"/>
    <property type="match status" value="1"/>
</dbReference>
<dbReference type="OrthoDB" id="9793389at2"/>
<proteinExistence type="predicted"/>
<evidence type="ECO:0008006" key="5">
    <source>
        <dbReference type="Google" id="ProtNLM"/>
    </source>
</evidence>
<dbReference type="Proteomes" id="UP000003178">
    <property type="component" value="Unassembled WGS sequence"/>
</dbReference>
<dbReference type="CDD" id="cd04301">
    <property type="entry name" value="NAT_SF"/>
    <property type="match status" value="1"/>
</dbReference>
<sequence length="95" mass="10941">MIRIEYQADKNRAIALDTDKEDKRVGKIKYVEQDGNWVVNSTFVRPDYAGHGIAGLLLAEIVKQAREKGVKIVPECSYVEHTFEKREEYADVWAK</sequence>
<dbReference type="STRING" id="500633.CLOHIR_01341"/>
<feature type="domain" description="N-acetyltransferase" evidence="1">
    <location>
        <begin position="1"/>
        <end position="95"/>
    </location>
</feature>
<dbReference type="GO" id="GO:0016747">
    <property type="term" value="F:acyltransferase activity, transferring groups other than amino-acyl groups"/>
    <property type="evidence" value="ECO:0007669"/>
    <property type="project" value="InterPro"/>
</dbReference>
<gene>
    <name evidence="3" type="ORF">CLOHIR_01341</name>
</gene>
<evidence type="ECO:0000313" key="4">
    <source>
        <dbReference type="Proteomes" id="UP000003178"/>
    </source>
</evidence>
<dbReference type="AlphaFoldDB" id="B6FZN7"/>
<dbReference type="eggNOG" id="COG2388">
    <property type="taxonomic scope" value="Bacteria"/>
</dbReference>
<evidence type="ECO:0000313" key="3">
    <source>
        <dbReference type="EMBL" id="EEA84981.1"/>
    </source>
</evidence>
<evidence type="ECO:0000259" key="2">
    <source>
        <dbReference type="PROSITE" id="PS51729"/>
    </source>
</evidence>
<keyword evidence="4" id="KW-1185">Reference proteome</keyword>
<dbReference type="RefSeq" id="WP_006440262.1">
    <property type="nucleotide sequence ID" value="NZ_DS995356.1"/>
</dbReference>
<dbReference type="InterPro" id="IPR031165">
    <property type="entry name" value="GNAT_YJDJ"/>
</dbReference>
<name>B6FZN7_PEPHT</name>
<dbReference type="Gene3D" id="3.40.630.30">
    <property type="match status" value="1"/>
</dbReference>
<organism evidence="3 4">
    <name type="scientific">Peptacetobacter hiranonis (strain DSM 13275 / JCM 10541 / KCTC 15199 / TO-931)</name>
    <name type="common">Clostridium hiranonis</name>
    <dbReference type="NCBI Taxonomy" id="500633"/>
    <lineage>
        <taxon>Bacteria</taxon>
        <taxon>Bacillati</taxon>
        <taxon>Bacillota</taxon>
        <taxon>Clostridia</taxon>
        <taxon>Peptostreptococcales</taxon>
        <taxon>Peptostreptococcaceae</taxon>
        <taxon>Peptacetobacter</taxon>
    </lineage>
</organism>
<evidence type="ECO:0000259" key="1">
    <source>
        <dbReference type="PROSITE" id="PS51186"/>
    </source>
</evidence>
<dbReference type="SUPFAM" id="SSF55729">
    <property type="entry name" value="Acyl-CoA N-acyltransferases (Nat)"/>
    <property type="match status" value="1"/>
</dbReference>
<dbReference type="InterPro" id="IPR016181">
    <property type="entry name" value="Acyl_CoA_acyltransferase"/>
</dbReference>
<accession>B6FZN7</accession>
<reference evidence="3 4" key="1">
    <citation type="submission" date="2008-09" db="EMBL/GenBank/DDBJ databases">
        <authorList>
            <person name="Fulton L."/>
            <person name="Clifton S."/>
            <person name="Fulton B."/>
            <person name="Xu J."/>
            <person name="Minx P."/>
            <person name="Pepin K.H."/>
            <person name="Johnson M."/>
            <person name="Thiruvilangam P."/>
            <person name="Bhonagiri V."/>
            <person name="Nash W.E."/>
            <person name="Mardis E.R."/>
            <person name="Wilson R.K."/>
        </authorList>
    </citation>
    <scope>NUCLEOTIDE SEQUENCE [LARGE SCALE GENOMIC DNA]</scope>
    <source>
        <strain evidence="3 4">DSM 13275</strain>
    </source>
</reference>
<dbReference type="PROSITE" id="PS51186">
    <property type="entry name" value="GNAT"/>
    <property type="match status" value="1"/>
</dbReference>